<protein>
    <submittedName>
        <fullName evidence="2">Larval serum protein 1 gamma chain</fullName>
    </submittedName>
</protein>
<evidence type="ECO:0000313" key="2">
    <source>
        <dbReference type="EMBL" id="CUA74193.1"/>
    </source>
</evidence>
<feature type="compositionally biased region" description="Polar residues" evidence="1">
    <location>
        <begin position="18"/>
        <end position="38"/>
    </location>
</feature>
<gene>
    <name evidence="2" type="ORF">RSOLAG22IIIB_11030</name>
</gene>
<keyword evidence="3" id="KW-1185">Reference proteome</keyword>
<feature type="compositionally biased region" description="Polar residues" evidence="1">
    <location>
        <begin position="45"/>
        <end position="56"/>
    </location>
</feature>
<feature type="region of interest" description="Disordered" evidence="1">
    <location>
        <begin position="397"/>
        <end position="416"/>
    </location>
</feature>
<dbReference type="Proteomes" id="UP000044841">
    <property type="component" value="Unassembled WGS sequence"/>
</dbReference>
<dbReference type="PANTHER" id="PTHR46411">
    <property type="entry name" value="FAMILY ATPASE, PUTATIVE-RELATED"/>
    <property type="match status" value="1"/>
</dbReference>
<name>A0A0K6G6E3_9AGAM</name>
<dbReference type="SUPFAM" id="SSF52540">
    <property type="entry name" value="P-loop containing nucleoside triphosphate hydrolases"/>
    <property type="match status" value="1"/>
</dbReference>
<organism evidence="2 3">
    <name type="scientific">Rhizoctonia solani</name>
    <dbReference type="NCBI Taxonomy" id="456999"/>
    <lineage>
        <taxon>Eukaryota</taxon>
        <taxon>Fungi</taxon>
        <taxon>Dikarya</taxon>
        <taxon>Basidiomycota</taxon>
        <taxon>Agaricomycotina</taxon>
        <taxon>Agaricomycetes</taxon>
        <taxon>Cantharellales</taxon>
        <taxon>Ceratobasidiaceae</taxon>
        <taxon>Rhizoctonia</taxon>
    </lineage>
</organism>
<dbReference type="Gene3D" id="3.40.50.300">
    <property type="entry name" value="P-loop containing nucleotide triphosphate hydrolases"/>
    <property type="match status" value="1"/>
</dbReference>
<accession>A0A0K6G6E3</accession>
<dbReference type="PANTHER" id="PTHR46411:SF3">
    <property type="entry name" value="AAA+ ATPASE DOMAIN-CONTAINING PROTEIN"/>
    <property type="match status" value="1"/>
</dbReference>
<dbReference type="EMBL" id="CYGV01001418">
    <property type="protein sequence ID" value="CUA74193.1"/>
    <property type="molecule type" value="Genomic_DNA"/>
</dbReference>
<reference evidence="2 3" key="1">
    <citation type="submission" date="2015-07" db="EMBL/GenBank/DDBJ databases">
        <authorList>
            <person name="Noorani M."/>
        </authorList>
    </citation>
    <scope>NUCLEOTIDE SEQUENCE [LARGE SCALE GENOMIC DNA]</scope>
    <source>
        <strain evidence="2">BBA 69670</strain>
    </source>
</reference>
<dbReference type="AlphaFoldDB" id="A0A0K6G6E3"/>
<proteinExistence type="predicted"/>
<evidence type="ECO:0000256" key="1">
    <source>
        <dbReference type="SAM" id="MobiDB-lite"/>
    </source>
</evidence>
<sequence>MSTSTIKKLAAQLRPISSLDSGSRAPSQESEKGFNQYNGDERARTQSMTEGSSHAETTVDMDITPQLPSSYYLGFKSCNQFWDQAKDQWTETYRVAPAENPPVSNRVMAYKRKSSVFPHSNHIWIEIRGSTLFELLRPYFQSFSDFTGIVPGTDARHIYMQRKALQELIPRPTKHQVLSSADRTMYTDLQHLLDYIEQEFADVTLELEHMKQEEDPHIRWDFLWALLAPGELLETKESVFGLDMVFKPKNWLYMTPNPDYSKPSYTQIRNSDLLPVFQVQGEFLEWTGRGYTSIWIEHTVQKYTIHTYLGIQTVNSHKEIQFYGCAVKPTSYKLSGVYHFNYHSYIMWEESDNDCAYAVYKGTGPQSQIRKAQADGRVMIDMMSFRRFNPDRDVWNTEDLSDSSSQMKRESPSLDENSPDLCLLPPMVFGWSFELRKWGQFMVEKLSPITFEPNTFSHLVLPEDDKEFIKALVEAQAVSGEVPAFEDVVPGKGSRLVMLFHGSTGTGKTLTAEAISEHLQLLLWILTLLN</sequence>
<feature type="region of interest" description="Disordered" evidence="1">
    <location>
        <begin position="14"/>
        <end position="60"/>
    </location>
</feature>
<dbReference type="InterPro" id="IPR027417">
    <property type="entry name" value="P-loop_NTPase"/>
</dbReference>
<evidence type="ECO:0000313" key="3">
    <source>
        <dbReference type="Proteomes" id="UP000044841"/>
    </source>
</evidence>